<evidence type="ECO:0000313" key="7">
    <source>
        <dbReference type="EMBL" id="RNC98980.1"/>
    </source>
</evidence>
<feature type="domain" description="STAS" evidence="6">
    <location>
        <begin position="396"/>
        <end position="477"/>
    </location>
</feature>
<evidence type="ECO:0000256" key="5">
    <source>
        <dbReference type="SAM" id="Phobius"/>
    </source>
</evidence>
<feature type="transmembrane region" description="Helical" evidence="5">
    <location>
        <begin position="16"/>
        <end position="39"/>
    </location>
</feature>
<keyword evidence="3 5" id="KW-1133">Transmembrane helix</keyword>
<gene>
    <name evidence="7" type="ORF">EC501_09195</name>
</gene>
<feature type="transmembrane region" description="Helical" evidence="5">
    <location>
        <begin position="314"/>
        <end position="333"/>
    </location>
</feature>
<proteinExistence type="predicted"/>
<dbReference type="Proteomes" id="UP000279909">
    <property type="component" value="Unassembled WGS sequence"/>
</dbReference>
<dbReference type="PANTHER" id="PTHR43310:SF1">
    <property type="entry name" value="SULFATE TRANSPORTER YBAR-RELATED"/>
    <property type="match status" value="1"/>
</dbReference>
<dbReference type="SUPFAM" id="SSF52091">
    <property type="entry name" value="SpoIIaa-like"/>
    <property type="match status" value="1"/>
</dbReference>
<sequence>MQSLKQQWFGNVRGDILSGIVVALALIPEAIAFSIIAGVDPMVGLYASFTMAVTIAFAGGRPGMISAATGAMALVMVPLVRDYGLQYLFAAAILTGLIQILFGVFKIAKLMKFIPNAVMIGFVNSLAILIFMAQVPHFIGISTMTYVFVGITLLLVYTLPRFIKVIPAPLIAIILLTFIAIFGGVELRTIGDLGSITQTLPSFLIPNVPFNFETLQIIFPFSLSLAIVGLVESLLTSQIVDDMTGTESNKNREARGQGIANIVTGFFGGMAGCAMIGQSVINVKSGGRGRLSTLVAGLFLIFLIIVLGDLVVKIPMPVLVGIMIMVSIGTFDWSSFKYLVKAPRTDVIVMLTTVVIVVWTHDLSKGVIAGVILSAIFFVVKISTVKIKQEGNQFIVYGQLFFASTESFIDYFKKVEITNNQIQLDFSNSRIWDDSGVGALLKVEDLLREKGIQVEVIELDASSKKVISKLQGMSSSH</sequence>
<dbReference type="AlphaFoldDB" id="A0A3M8HA62"/>
<dbReference type="PANTHER" id="PTHR43310">
    <property type="entry name" value="SULFATE TRANSPORTER YBAR-RELATED"/>
    <property type="match status" value="1"/>
</dbReference>
<dbReference type="InterPro" id="IPR036513">
    <property type="entry name" value="STAS_dom_sf"/>
</dbReference>
<name>A0A3M8HA62_9BACI</name>
<dbReference type="GO" id="GO:0016020">
    <property type="term" value="C:membrane"/>
    <property type="evidence" value="ECO:0007669"/>
    <property type="project" value="UniProtKB-SubCell"/>
</dbReference>
<dbReference type="InterPro" id="IPR052706">
    <property type="entry name" value="Membrane-Transporter-like"/>
</dbReference>
<dbReference type="Pfam" id="PF01740">
    <property type="entry name" value="STAS"/>
    <property type="match status" value="1"/>
</dbReference>
<dbReference type="OrthoDB" id="9771198at2"/>
<feature type="transmembrane region" description="Helical" evidence="5">
    <location>
        <begin position="289"/>
        <end position="308"/>
    </location>
</feature>
<keyword evidence="4 5" id="KW-0472">Membrane</keyword>
<reference evidence="7 8" key="1">
    <citation type="journal article" date="2014" name="Int. J. Syst. Evol. Microbiol.">
        <title>Lysinibacillus halotolerans sp. nov., isolated from saline-alkaline soil.</title>
        <authorList>
            <person name="Kong D."/>
            <person name="Wang Y."/>
            <person name="Zhao B."/>
            <person name="Li Y."/>
            <person name="Song J."/>
            <person name="Zhai Y."/>
            <person name="Zhang C."/>
            <person name="Wang H."/>
            <person name="Chen X."/>
            <person name="Zhao B."/>
            <person name="Ruan Z."/>
        </authorList>
    </citation>
    <scope>NUCLEOTIDE SEQUENCE [LARGE SCALE GENOMIC DNA]</scope>
    <source>
        <strain evidence="7 8">MCCC 1A12703</strain>
    </source>
</reference>
<dbReference type="InterPro" id="IPR018045">
    <property type="entry name" value="S04_transporter_CS"/>
</dbReference>
<dbReference type="Pfam" id="PF00916">
    <property type="entry name" value="Sulfate_transp"/>
    <property type="match status" value="2"/>
</dbReference>
<dbReference type="CDD" id="cd07042">
    <property type="entry name" value="STAS_SulP_like_sulfate_transporter"/>
    <property type="match status" value="1"/>
</dbReference>
<evidence type="ECO:0000256" key="1">
    <source>
        <dbReference type="ARBA" id="ARBA00004141"/>
    </source>
</evidence>
<feature type="transmembrane region" description="Helical" evidence="5">
    <location>
        <begin position="367"/>
        <end position="385"/>
    </location>
</feature>
<feature type="transmembrane region" description="Helical" evidence="5">
    <location>
        <begin position="259"/>
        <end position="277"/>
    </location>
</feature>
<dbReference type="PROSITE" id="PS50801">
    <property type="entry name" value="STAS"/>
    <property type="match status" value="1"/>
</dbReference>
<dbReference type="GO" id="GO:0008271">
    <property type="term" value="F:secondary active sulfate transmembrane transporter activity"/>
    <property type="evidence" value="ECO:0007669"/>
    <property type="project" value="InterPro"/>
</dbReference>
<feature type="transmembrane region" description="Helical" evidence="5">
    <location>
        <begin position="45"/>
        <end position="75"/>
    </location>
</feature>
<comment type="caution">
    <text evidence="7">The sequence shown here is derived from an EMBL/GenBank/DDBJ whole genome shotgun (WGS) entry which is preliminary data.</text>
</comment>
<feature type="transmembrane region" description="Helical" evidence="5">
    <location>
        <begin position="217"/>
        <end position="239"/>
    </location>
</feature>
<evidence type="ECO:0000256" key="4">
    <source>
        <dbReference type="ARBA" id="ARBA00023136"/>
    </source>
</evidence>
<evidence type="ECO:0000259" key="6">
    <source>
        <dbReference type="PROSITE" id="PS50801"/>
    </source>
</evidence>
<evidence type="ECO:0000256" key="3">
    <source>
        <dbReference type="ARBA" id="ARBA00022989"/>
    </source>
</evidence>
<dbReference type="InterPro" id="IPR011547">
    <property type="entry name" value="SLC26A/SulP_dom"/>
</dbReference>
<protein>
    <submittedName>
        <fullName evidence="7">SulP family inorganic anion transporter</fullName>
    </submittedName>
</protein>
<keyword evidence="2 5" id="KW-0812">Transmembrane</keyword>
<feature type="transmembrane region" description="Helical" evidence="5">
    <location>
        <begin position="87"/>
        <end position="107"/>
    </location>
</feature>
<feature type="transmembrane region" description="Helical" evidence="5">
    <location>
        <begin position="165"/>
        <end position="185"/>
    </location>
</feature>
<dbReference type="EMBL" id="RHLQ01000019">
    <property type="protein sequence ID" value="RNC98980.1"/>
    <property type="molecule type" value="Genomic_DNA"/>
</dbReference>
<organism evidence="7 8">
    <name type="scientific">Lysinibacillus halotolerans</name>
    <dbReference type="NCBI Taxonomy" id="1368476"/>
    <lineage>
        <taxon>Bacteria</taxon>
        <taxon>Bacillati</taxon>
        <taxon>Bacillota</taxon>
        <taxon>Bacilli</taxon>
        <taxon>Bacillales</taxon>
        <taxon>Bacillaceae</taxon>
        <taxon>Lysinibacillus</taxon>
    </lineage>
</organism>
<keyword evidence="8" id="KW-1185">Reference proteome</keyword>
<dbReference type="PROSITE" id="PS01130">
    <property type="entry name" value="SLC26A"/>
    <property type="match status" value="1"/>
</dbReference>
<evidence type="ECO:0000256" key="2">
    <source>
        <dbReference type="ARBA" id="ARBA00022692"/>
    </source>
</evidence>
<feature type="transmembrane region" description="Helical" evidence="5">
    <location>
        <begin position="113"/>
        <end position="131"/>
    </location>
</feature>
<feature type="transmembrane region" description="Helical" evidence="5">
    <location>
        <begin position="138"/>
        <end position="159"/>
    </location>
</feature>
<evidence type="ECO:0000313" key="8">
    <source>
        <dbReference type="Proteomes" id="UP000279909"/>
    </source>
</evidence>
<dbReference type="RefSeq" id="WP_122971993.1">
    <property type="nucleotide sequence ID" value="NZ_RHLQ01000019.1"/>
</dbReference>
<dbReference type="InterPro" id="IPR002645">
    <property type="entry name" value="STAS_dom"/>
</dbReference>
<comment type="subcellular location">
    <subcellularLocation>
        <location evidence="1">Membrane</location>
        <topology evidence="1">Multi-pass membrane protein</topology>
    </subcellularLocation>
</comment>
<dbReference type="Gene3D" id="3.30.750.24">
    <property type="entry name" value="STAS domain"/>
    <property type="match status" value="1"/>
</dbReference>
<accession>A0A3M8HA62</accession>